<reference evidence="6 7" key="1">
    <citation type="journal article" date="2007" name="Proc. Natl. Acad. Sci. U.S.A.">
        <title>Dandruff-associated Malassezia genomes reveal convergent and divergent virulence traits shared with plant and human fungal pathogens.</title>
        <authorList>
            <person name="Xu J."/>
            <person name="Saunders C.W."/>
            <person name="Hu P."/>
            <person name="Grant R.A."/>
            <person name="Boekhout T."/>
            <person name="Kuramae E.E."/>
            <person name="Kronstad J.W."/>
            <person name="Deangelis Y.M."/>
            <person name="Reeder N.L."/>
            <person name="Johnstone K.R."/>
            <person name="Leland M."/>
            <person name="Fieno A.M."/>
            <person name="Begley W.M."/>
            <person name="Sun Y."/>
            <person name="Lacey M.P."/>
            <person name="Chaudhary T."/>
            <person name="Keough T."/>
            <person name="Chu L."/>
            <person name="Sears R."/>
            <person name="Yuan B."/>
            <person name="Dawson T.L.Jr."/>
        </authorList>
    </citation>
    <scope>NUCLEOTIDE SEQUENCE [LARGE SCALE GENOMIC DNA]</scope>
    <source>
        <strain evidence="7">ATCC MYA-4612 / CBS 7966</strain>
    </source>
</reference>
<dbReference type="Proteomes" id="UP000008837">
    <property type="component" value="Unassembled WGS sequence"/>
</dbReference>
<evidence type="ECO:0000256" key="3">
    <source>
        <dbReference type="ARBA" id="ARBA00022833"/>
    </source>
</evidence>
<dbReference type="PROSITE" id="PS51401">
    <property type="entry name" value="CHORD"/>
    <property type="match status" value="2"/>
</dbReference>
<evidence type="ECO:0000256" key="4">
    <source>
        <dbReference type="SAM" id="MobiDB-lite"/>
    </source>
</evidence>
<dbReference type="RefSeq" id="XP_001728634.1">
    <property type="nucleotide sequence ID" value="XM_001728582.1"/>
</dbReference>
<gene>
    <name evidence="6" type="ORF">MGL_4233</name>
</gene>
<dbReference type="InterPro" id="IPR008978">
    <property type="entry name" value="HSP20-like_chaperone"/>
</dbReference>
<dbReference type="Gene3D" id="2.60.40.790">
    <property type="match status" value="1"/>
</dbReference>
<evidence type="ECO:0000313" key="6">
    <source>
        <dbReference type="EMBL" id="EDP41420.1"/>
    </source>
</evidence>
<keyword evidence="1" id="KW-0479">Metal-binding</keyword>
<dbReference type="PANTHER" id="PTHR46983:SF3">
    <property type="entry name" value="CHPADIPLOID STATE MAINTENANCE PROTEIN CHPA"/>
    <property type="match status" value="1"/>
</dbReference>
<dbReference type="Pfam" id="PF04968">
    <property type="entry name" value="CHORD"/>
    <property type="match status" value="2"/>
</dbReference>
<dbReference type="OMA" id="KGYTCCK"/>
<evidence type="ECO:0000259" key="5">
    <source>
        <dbReference type="PROSITE" id="PS51401"/>
    </source>
</evidence>
<sequence>MVVCKRRGCGALFDTTQPSQGPCTYHPGAPVFHEGLKSWSCCNDTNKPVLEFEQFLQLPGCATADAHTDEAQPMPAPKAATNTEKVKSSETEHITKSLDAVQLAKPAAVTPMVAPPKPTNAPMPPAPEPCDPDTLVKVSAGTTCRRTGCGYVVPEDIHERDRTKETCKFHKGTPIFHEGSKGYTCCKRRVLHFDDFLQIEPCSTAEHGHLFAAPKPADDTQVDCRIDHYETPSDVRVTVYAKGVEADKSVIEIRDNEVRMHV</sequence>
<keyword evidence="3" id="KW-0862">Zinc</keyword>
<dbReference type="VEuPathDB" id="FungiDB:MGL_4233"/>
<dbReference type="SUPFAM" id="SSF49764">
    <property type="entry name" value="HSP20-like chaperones"/>
    <property type="match status" value="1"/>
</dbReference>
<dbReference type="InterPro" id="IPR007051">
    <property type="entry name" value="CHORD_dom"/>
</dbReference>
<protein>
    <recommendedName>
        <fullName evidence="5">CHORD domain-containing protein</fullName>
    </recommendedName>
</protein>
<comment type="caution">
    <text evidence="6">The sequence shown here is derived from an EMBL/GenBank/DDBJ whole genome shotgun (WGS) entry which is preliminary data.</text>
</comment>
<feature type="domain" description="CHORD" evidence="5">
    <location>
        <begin position="144"/>
        <end position="207"/>
    </location>
</feature>
<proteinExistence type="predicted"/>
<dbReference type="EMBL" id="AAYY01000023">
    <property type="protein sequence ID" value="EDP41420.1"/>
    <property type="molecule type" value="Genomic_DNA"/>
</dbReference>
<name>A8QDS7_MALGO</name>
<dbReference type="STRING" id="425265.A8QDS7"/>
<feature type="domain" description="CHORD" evidence="5">
    <location>
        <begin position="4"/>
        <end position="67"/>
    </location>
</feature>
<keyword evidence="7" id="KW-1185">Reference proteome</keyword>
<dbReference type="OrthoDB" id="1898560at2759"/>
<dbReference type="GO" id="GO:0046872">
    <property type="term" value="F:metal ion binding"/>
    <property type="evidence" value="ECO:0007669"/>
    <property type="project" value="UniProtKB-KW"/>
</dbReference>
<dbReference type="InParanoid" id="A8QDS7"/>
<evidence type="ECO:0000256" key="1">
    <source>
        <dbReference type="ARBA" id="ARBA00022723"/>
    </source>
</evidence>
<organism evidence="6 7">
    <name type="scientific">Malassezia globosa (strain ATCC MYA-4612 / CBS 7966)</name>
    <name type="common">Dandruff-associated fungus</name>
    <dbReference type="NCBI Taxonomy" id="425265"/>
    <lineage>
        <taxon>Eukaryota</taxon>
        <taxon>Fungi</taxon>
        <taxon>Dikarya</taxon>
        <taxon>Basidiomycota</taxon>
        <taxon>Ustilaginomycotina</taxon>
        <taxon>Malasseziomycetes</taxon>
        <taxon>Malasseziales</taxon>
        <taxon>Malasseziaceae</taxon>
        <taxon>Malassezia</taxon>
    </lineage>
</organism>
<evidence type="ECO:0000256" key="2">
    <source>
        <dbReference type="ARBA" id="ARBA00022737"/>
    </source>
</evidence>
<evidence type="ECO:0000313" key="7">
    <source>
        <dbReference type="Proteomes" id="UP000008837"/>
    </source>
</evidence>
<accession>A8QDS7</accession>
<keyword evidence="2" id="KW-0677">Repeat</keyword>
<feature type="region of interest" description="Disordered" evidence="4">
    <location>
        <begin position="69"/>
        <end position="89"/>
    </location>
</feature>
<dbReference type="KEGG" id="mgl:MGL_4233"/>
<dbReference type="Gene3D" id="4.10.1130.20">
    <property type="match status" value="2"/>
</dbReference>
<dbReference type="PANTHER" id="PTHR46983">
    <property type="entry name" value="CYSTEINE AND HISTIDINE-RICH DOMAIN-CONTAINING PROTEIN 1"/>
    <property type="match status" value="1"/>
</dbReference>
<dbReference type="AlphaFoldDB" id="A8QDS7"/>
<dbReference type="InterPro" id="IPR039790">
    <property type="entry name" value="CHRD1"/>
</dbReference>
<dbReference type="GeneID" id="5852937"/>